<comment type="subcellular location">
    <subcellularLocation>
        <location evidence="2">Cell membrane</location>
        <topology evidence="2">Multi-pass membrane protein</topology>
    </subcellularLocation>
    <subcellularLocation>
        <location evidence="1">Endoplasmic reticulum membrane</location>
        <topology evidence="1">Multi-pass membrane protein</topology>
    </subcellularLocation>
</comment>
<evidence type="ECO:0000256" key="4">
    <source>
        <dbReference type="ARBA" id="ARBA00022692"/>
    </source>
</evidence>
<evidence type="ECO:0000256" key="9">
    <source>
        <dbReference type="ARBA" id="ARBA00034846"/>
    </source>
</evidence>
<dbReference type="Pfam" id="PF09767">
    <property type="entry name" value="DUF2053"/>
    <property type="match status" value="1"/>
</dbReference>
<dbReference type="GO" id="GO:0005886">
    <property type="term" value="C:plasma membrane"/>
    <property type="evidence" value="ECO:0007669"/>
    <property type="project" value="UniProtKB-SubCell"/>
</dbReference>
<dbReference type="InterPro" id="IPR019164">
    <property type="entry name" value="TMEM147"/>
</dbReference>
<comment type="caution">
    <text evidence="11">The sequence shown here is derived from an EMBL/GenBank/DDBJ whole genome shotgun (WGS) entry which is preliminary data.</text>
</comment>
<dbReference type="PANTHER" id="PTHR12869:SF0">
    <property type="entry name" value="BOS COMPLEX SUBUNIT TMEM147"/>
    <property type="match status" value="1"/>
</dbReference>
<keyword evidence="12" id="KW-1185">Reference proteome</keyword>
<gene>
    <name evidence="11" type="ORF">POM88_052956</name>
</gene>
<name>A0AAD8LYH7_9APIA</name>
<accession>A0AAD8LYH7</accession>
<evidence type="ECO:0000256" key="3">
    <source>
        <dbReference type="ARBA" id="ARBA00022475"/>
    </source>
</evidence>
<evidence type="ECO:0000256" key="10">
    <source>
        <dbReference type="ARBA" id="ARBA00034899"/>
    </source>
</evidence>
<evidence type="ECO:0000256" key="2">
    <source>
        <dbReference type="ARBA" id="ARBA00004651"/>
    </source>
</evidence>
<evidence type="ECO:0000256" key="7">
    <source>
        <dbReference type="ARBA" id="ARBA00023136"/>
    </source>
</evidence>
<evidence type="ECO:0000256" key="6">
    <source>
        <dbReference type="ARBA" id="ARBA00022989"/>
    </source>
</evidence>
<reference evidence="11" key="1">
    <citation type="submission" date="2023-02" db="EMBL/GenBank/DDBJ databases">
        <title>Genome of toxic invasive species Heracleum sosnowskyi carries increased number of genes despite the absence of recent whole-genome duplications.</title>
        <authorList>
            <person name="Schelkunov M."/>
            <person name="Shtratnikova V."/>
            <person name="Makarenko M."/>
            <person name="Klepikova A."/>
            <person name="Omelchenko D."/>
            <person name="Novikova G."/>
            <person name="Obukhova E."/>
            <person name="Bogdanov V."/>
            <person name="Penin A."/>
            <person name="Logacheva M."/>
        </authorList>
    </citation>
    <scope>NUCLEOTIDE SEQUENCE</scope>
    <source>
        <strain evidence="11">Hsosn_3</strain>
        <tissue evidence="11">Leaf</tissue>
    </source>
</reference>
<evidence type="ECO:0000313" key="12">
    <source>
        <dbReference type="Proteomes" id="UP001237642"/>
    </source>
</evidence>
<keyword evidence="3" id="KW-1003">Cell membrane</keyword>
<dbReference type="PANTHER" id="PTHR12869">
    <property type="entry name" value="SMALL SEVEN TRANSMEMBRANE DOMAIN-CONTAINING PROTEIN"/>
    <property type="match status" value="1"/>
</dbReference>
<dbReference type="GO" id="GO:0005789">
    <property type="term" value="C:endoplasmic reticulum membrane"/>
    <property type="evidence" value="ECO:0007669"/>
    <property type="project" value="UniProtKB-SubCell"/>
</dbReference>
<evidence type="ECO:0000256" key="8">
    <source>
        <dbReference type="ARBA" id="ARBA00034739"/>
    </source>
</evidence>
<sequence>MFICLTKTTVLLEKQQFLFVIIIEVGWNEFWILYDIATPNSMRYLCNNRSLCRSEYETLGTPIKSALVYMITALIKLICLATFLEVSESDSFDPYQIDLYDIVFSDHSRITFSSGCRSVYNDQHIQEGKYRTPMVGQLFVYFEEPVLLVQGRS</sequence>
<keyword evidence="7" id="KW-0472">Membrane</keyword>
<dbReference type="Proteomes" id="UP001237642">
    <property type="component" value="Unassembled WGS sequence"/>
</dbReference>
<reference evidence="11" key="2">
    <citation type="submission" date="2023-05" db="EMBL/GenBank/DDBJ databases">
        <authorList>
            <person name="Schelkunov M.I."/>
        </authorList>
    </citation>
    <scope>NUCLEOTIDE SEQUENCE</scope>
    <source>
        <strain evidence="11">Hsosn_3</strain>
        <tissue evidence="11">Leaf</tissue>
    </source>
</reference>
<evidence type="ECO:0000256" key="5">
    <source>
        <dbReference type="ARBA" id="ARBA00022824"/>
    </source>
</evidence>
<protein>
    <recommendedName>
        <fullName evidence="9">BOS complex subunit TMEM147</fullName>
    </recommendedName>
    <alternativeName>
        <fullName evidence="10">Transmembrane protein 147</fullName>
    </alternativeName>
</protein>
<keyword evidence="6" id="KW-1133">Transmembrane helix</keyword>
<dbReference type="AlphaFoldDB" id="A0AAD8LYH7"/>
<evidence type="ECO:0000256" key="1">
    <source>
        <dbReference type="ARBA" id="ARBA00004477"/>
    </source>
</evidence>
<comment type="similarity">
    <text evidence="8">Belongs to the TMEM147 family.</text>
</comment>
<evidence type="ECO:0000313" key="11">
    <source>
        <dbReference type="EMBL" id="KAK1353118.1"/>
    </source>
</evidence>
<dbReference type="EMBL" id="JAUIZM010000014">
    <property type="protein sequence ID" value="KAK1353118.1"/>
    <property type="molecule type" value="Genomic_DNA"/>
</dbReference>
<keyword evidence="5" id="KW-0256">Endoplasmic reticulum</keyword>
<organism evidence="11 12">
    <name type="scientific">Heracleum sosnowskyi</name>
    <dbReference type="NCBI Taxonomy" id="360622"/>
    <lineage>
        <taxon>Eukaryota</taxon>
        <taxon>Viridiplantae</taxon>
        <taxon>Streptophyta</taxon>
        <taxon>Embryophyta</taxon>
        <taxon>Tracheophyta</taxon>
        <taxon>Spermatophyta</taxon>
        <taxon>Magnoliopsida</taxon>
        <taxon>eudicotyledons</taxon>
        <taxon>Gunneridae</taxon>
        <taxon>Pentapetalae</taxon>
        <taxon>asterids</taxon>
        <taxon>campanulids</taxon>
        <taxon>Apiales</taxon>
        <taxon>Apiaceae</taxon>
        <taxon>Apioideae</taxon>
        <taxon>apioid superclade</taxon>
        <taxon>Tordylieae</taxon>
        <taxon>Tordyliinae</taxon>
        <taxon>Heracleum</taxon>
    </lineage>
</organism>
<proteinExistence type="inferred from homology"/>
<keyword evidence="4" id="KW-0812">Transmembrane</keyword>